<gene>
    <name evidence="3" type="ORF">SAMN02745216_03266</name>
</gene>
<dbReference type="RefSeq" id="WP_083611084.1">
    <property type="nucleotide sequence ID" value="NZ_FQZU01000022.1"/>
</dbReference>
<dbReference type="AlphaFoldDB" id="A0A1M6RI57"/>
<reference evidence="4" key="1">
    <citation type="submission" date="2016-11" db="EMBL/GenBank/DDBJ databases">
        <authorList>
            <person name="Varghese N."/>
            <person name="Submissions S."/>
        </authorList>
    </citation>
    <scope>NUCLEOTIDE SEQUENCE [LARGE SCALE GENOMIC DNA]</scope>
    <source>
        <strain evidence="4">DSM 16219</strain>
    </source>
</reference>
<evidence type="ECO:0000313" key="3">
    <source>
        <dbReference type="EMBL" id="SHK32122.1"/>
    </source>
</evidence>
<evidence type="ECO:0000259" key="2">
    <source>
        <dbReference type="Pfam" id="PF13435"/>
    </source>
</evidence>
<dbReference type="STRING" id="1121393.SAMN02745216_03266"/>
<keyword evidence="4" id="KW-1185">Reference proteome</keyword>
<dbReference type="EMBL" id="FQZU01000022">
    <property type="protein sequence ID" value="SHK32122.1"/>
    <property type="molecule type" value="Genomic_DNA"/>
</dbReference>
<dbReference type="OrthoDB" id="9814800at2"/>
<keyword evidence="1" id="KW-0732">Signal</keyword>
<evidence type="ECO:0000313" key="4">
    <source>
        <dbReference type="Proteomes" id="UP000183994"/>
    </source>
</evidence>
<name>A0A1M6RI57_9BACT</name>
<dbReference type="SUPFAM" id="SSF48695">
    <property type="entry name" value="Multiheme cytochromes"/>
    <property type="match status" value="1"/>
</dbReference>
<dbReference type="InterPro" id="IPR023155">
    <property type="entry name" value="Cyt_c-552/4"/>
</dbReference>
<dbReference type="Proteomes" id="UP000183994">
    <property type="component" value="Unassembled WGS sequence"/>
</dbReference>
<dbReference type="Gene3D" id="1.10.1130.10">
    <property type="entry name" value="Flavocytochrome C3, Chain A"/>
    <property type="match status" value="1"/>
</dbReference>
<feature type="domain" description="Cytochrome c-552/4" evidence="2">
    <location>
        <begin position="44"/>
        <end position="122"/>
    </location>
</feature>
<dbReference type="InterPro" id="IPR036280">
    <property type="entry name" value="Multihaem_cyt_sf"/>
</dbReference>
<sequence>MKISMFTKLAGAAVAGTAMAFLVLWPMAGANGGIVGGGYIGSEACSDCHKKHYESWSNNSRKAKSWESINRMREDDGDGGLTDEEIKECYQCHTTGYGQETGFVNETETPGLKNVGCEACHGPGRLHTETMEKAHIVKTPTIELCAKCHEQKDEDNIGKVRPFRYKKVIYAGAH</sequence>
<proteinExistence type="predicted"/>
<organism evidence="3 4">
    <name type="scientific">Desulfatibacillum alkenivorans DSM 16219</name>
    <dbReference type="NCBI Taxonomy" id="1121393"/>
    <lineage>
        <taxon>Bacteria</taxon>
        <taxon>Pseudomonadati</taxon>
        <taxon>Thermodesulfobacteriota</taxon>
        <taxon>Desulfobacteria</taxon>
        <taxon>Desulfobacterales</taxon>
        <taxon>Desulfatibacillaceae</taxon>
        <taxon>Desulfatibacillum</taxon>
    </lineage>
</organism>
<dbReference type="Pfam" id="PF13435">
    <property type="entry name" value="Cytochrome_C554"/>
    <property type="match status" value="1"/>
</dbReference>
<evidence type="ECO:0000256" key="1">
    <source>
        <dbReference type="SAM" id="SignalP"/>
    </source>
</evidence>
<protein>
    <submittedName>
        <fullName evidence="3">Cytochrome c554 and c-prime</fullName>
    </submittedName>
</protein>
<feature type="chain" id="PRO_5012680620" evidence="1">
    <location>
        <begin position="21"/>
        <end position="174"/>
    </location>
</feature>
<accession>A0A1M6RI57</accession>
<feature type="signal peptide" evidence="1">
    <location>
        <begin position="1"/>
        <end position="20"/>
    </location>
</feature>